<dbReference type="Gene3D" id="4.10.240.10">
    <property type="entry name" value="Zn(2)-C6 fungal-type DNA-binding domain"/>
    <property type="match status" value="1"/>
</dbReference>
<dbReference type="SUPFAM" id="SSF57701">
    <property type="entry name" value="Zn2/Cys6 DNA-binding domain"/>
    <property type="match status" value="1"/>
</dbReference>
<feature type="compositionally biased region" description="Polar residues" evidence="2">
    <location>
        <begin position="78"/>
        <end position="93"/>
    </location>
</feature>
<dbReference type="CDD" id="cd00067">
    <property type="entry name" value="GAL4"/>
    <property type="match status" value="1"/>
</dbReference>
<feature type="domain" description="Zn(2)-C6 fungal-type" evidence="3">
    <location>
        <begin position="14"/>
        <end position="43"/>
    </location>
</feature>
<dbReference type="PROSITE" id="PS00463">
    <property type="entry name" value="ZN2_CY6_FUNGAL_1"/>
    <property type="match status" value="1"/>
</dbReference>
<comment type="caution">
    <text evidence="4">The sequence shown here is derived from an EMBL/GenBank/DDBJ whole genome shotgun (WGS) entry which is preliminary data.</text>
</comment>
<dbReference type="InterPro" id="IPR021858">
    <property type="entry name" value="Fun_TF"/>
</dbReference>
<dbReference type="InterPro" id="IPR036864">
    <property type="entry name" value="Zn2-C6_fun-type_DNA-bd_sf"/>
</dbReference>
<gene>
    <name evidence="4" type="ORF">B0T14DRAFT_439603</name>
</gene>
<dbReference type="Pfam" id="PF00172">
    <property type="entry name" value="Zn_clus"/>
    <property type="match status" value="1"/>
</dbReference>
<dbReference type="GO" id="GO:0001228">
    <property type="term" value="F:DNA-binding transcription activator activity, RNA polymerase II-specific"/>
    <property type="evidence" value="ECO:0007669"/>
    <property type="project" value="TreeGrafter"/>
</dbReference>
<dbReference type="Proteomes" id="UP001175000">
    <property type="component" value="Unassembled WGS sequence"/>
</dbReference>
<dbReference type="EMBL" id="JAULSU010000007">
    <property type="protein sequence ID" value="KAK0610798.1"/>
    <property type="molecule type" value="Genomic_DNA"/>
</dbReference>
<dbReference type="PANTHER" id="PTHR47784">
    <property type="entry name" value="STEROL UPTAKE CONTROL PROTEIN 2"/>
    <property type="match status" value="1"/>
</dbReference>
<protein>
    <recommendedName>
        <fullName evidence="3">Zn(2)-C6 fungal-type domain-containing protein</fullName>
    </recommendedName>
</protein>
<accession>A0AA39WAS2</accession>
<dbReference type="AlphaFoldDB" id="A0AA39WAS2"/>
<keyword evidence="5" id="KW-1185">Reference proteome</keyword>
<feature type="region of interest" description="Disordered" evidence="2">
    <location>
        <begin position="43"/>
        <end position="117"/>
    </location>
</feature>
<name>A0AA39WAS2_9PEZI</name>
<evidence type="ECO:0000259" key="3">
    <source>
        <dbReference type="PROSITE" id="PS50048"/>
    </source>
</evidence>
<dbReference type="InterPro" id="IPR053157">
    <property type="entry name" value="Sterol_Uptake_Regulator"/>
</dbReference>
<reference evidence="4" key="1">
    <citation type="submission" date="2023-06" db="EMBL/GenBank/DDBJ databases">
        <title>Genome-scale phylogeny and comparative genomics of the fungal order Sordariales.</title>
        <authorList>
            <consortium name="Lawrence Berkeley National Laboratory"/>
            <person name="Hensen N."/>
            <person name="Bonometti L."/>
            <person name="Westerberg I."/>
            <person name="Brannstrom I.O."/>
            <person name="Guillou S."/>
            <person name="Cros-Aarteil S."/>
            <person name="Calhoun S."/>
            <person name="Haridas S."/>
            <person name="Kuo A."/>
            <person name="Mondo S."/>
            <person name="Pangilinan J."/>
            <person name="Riley R."/>
            <person name="Labutti K."/>
            <person name="Andreopoulos B."/>
            <person name="Lipzen A."/>
            <person name="Chen C."/>
            <person name="Yanf M."/>
            <person name="Daum C."/>
            <person name="Ng V."/>
            <person name="Clum A."/>
            <person name="Steindorff A."/>
            <person name="Ohm R."/>
            <person name="Martin F."/>
            <person name="Silar P."/>
            <person name="Natvig D."/>
            <person name="Lalanne C."/>
            <person name="Gautier V."/>
            <person name="Ament-Velasquez S.L."/>
            <person name="Kruys A."/>
            <person name="Hutchinson M.I."/>
            <person name="Powell A.J."/>
            <person name="Barry K."/>
            <person name="Miller A.N."/>
            <person name="Grigoriev I.V."/>
            <person name="Debuchy R."/>
            <person name="Gladieux P."/>
            <person name="Thoren M.H."/>
            <person name="Johannesson H."/>
        </authorList>
    </citation>
    <scope>NUCLEOTIDE SEQUENCE</scope>
    <source>
        <strain evidence="4">CBS 606.72</strain>
    </source>
</reference>
<dbReference type="PANTHER" id="PTHR47784:SF5">
    <property type="entry name" value="STEROL UPTAKE CONTROL PROTEIN 2"/>
    <property type="match status" value="1"/>
</dbReference>
<sequence>MARLRLGYTKSRSGCLRCKQRRVKCDEQQPCRACVRHNVECSLTASRSSSEPPSARTTRTASPATQPPSLTDRGRHLQPSTSKPLDPQLQANHLSPTSYTSPPPLTTNQPLGTPSDPYPYFAKFTPSPYPQPDNPLTTSWVSDLSLLHHFTTVTARTLFRTGATPKERKNLWKIDVPRIAFSPGHTFLLHEILATAAFHLAFLEPHNRGKYHVQATQHQTVAIQGVRIAVENITSENCHAIFAASSLFFISALAGARPDVKGMTVDDFVDVFLLVKGIGGVLDSASVDLKRGPFGKLFIPAAQEVVQPNLTLDRVMAQLDVFLERVRGLVEGDNVRAVVELEVGQLKMSIEKARATTLDPEYRVIASFPIVMTEGFVSLLRGGNQVAMALLGYYCVVVHATERGIWFTKGWGLSILQDIARHMESPWTEDSAWAMGWVTGYGAEQV</sequence>
<organism evidence="4 5">
    <name type="scientific">Immersiella caudata</name>
    <dbReference type="NCBI Taxonomy" id="314043"/>
    <lineage>
        <taxon>Eukaryota</taxon>
        <taxon>Fungi</taxon>
        <taxon>Dikarya</taxon>
        <taxon>Ascomycota</taxon>
        <taxon>Pezizomycotina</taxon>
        <taxon>Sordariomycetes</taxon>
        <taxon>Sordariomycetidae</taxon>
        <taxon>Sordariales</taxon>
        <taxon>Lasiosphaeriaceae</taxon>
        <taxon>Immersiella</taxon>
    </lineage>
</organism>
<evidence type="ECO:0000313" key="5">
    <source>
        <dbReference type="Proteomes" id="UP001175000"/>
    </source>
</evidence>
<dbReference type="Pfam" id="PF11951">
    <property type="entry name" value="Fungal_trans_2"/>
    <property type="match status" value="1"/>
</dbReference>
<evidence type="ECO:0000256" key="2">
    <source>
        <dbReference type="SAM" id="MobiDB-lite"/>
    </source>
</evidence>
<proteinExistence type="predicted"/>
<keyword evidence="1" id="KW-0539">Nucleus</keyword>
<dbReference type="InterPro" id="IPR001138">
    <property type="entry name" value="Zn2Cys6_DnaBD"/>
</dbReference>
<dbReference type="PROSITE" id="PS50048">
    <property type="entry name" value="ZN2_CY6_FUNGAL_2"/>
    <property type="match status" value="1"/>
</dbReference>
<feature type="compositionally biased region" description="Low complexity" evidence="2">
    <location>
        <begin position="43"/>
        <end position="69"/>
    </location>
</feature>
<dbReference type="SMART" id="SM00066">
    <property type="entry name" value="GAL4"/>
    <property type="match status" value="1"/>
</dbReference>
<dbReference type="GO" id="GO:0008270">
    <property type="term" value="F:zinc ion binding"/>
    <property type="evidence" value="ECO:0007669"/>
    <property type="project" value="InterPro"/>
</dbReference>
<evidence type="ECO:0000256" key="1">
    <source>
        <dbReference type="ARBA" id="ARBA00023242"/>
    </source>
</evidence>
<evidence type="ECO:0000313" key="4">
    <source>
        <dbReference type="EMBL" id="KAK0610798.1"/>
    </source>
</evidence>